<reference evidence="2 3" key="1">
    <citation type="journal article" date="2018" name="IMA Fungus">
        <title>IMA Genome-F 9: Draft genome sequence of Annulohypoxylon stygium, Aspergillus mulundensis, Berkeleyomyces basicola (syn. Thielaviopsis basicola), Ceratocystis smalleyi, two Cercospora beticola strains, Coleophoma cylindrospora, Fusarium fracticaudum, Phialophora cf. hyalina, and Morchella septimelata.</title>
        <authorList>
            <person name="Wingfield B.D."/>
            <person name="Bills G.F."/>
            <person name="Dong Y."/>
            <person name="Huang W."/>
            <person name="Nel W.J."/>
            <person name="Swalarsk-Parry B.S."/>
            <person name="Vaghefi N."/>
            <person name="Wilken P.M."/>
            <person name="An Z."/>
            <person name="de Beer Z.W."/>
            <person name="De Vos L."/>
            <person name="Chen L."/>
            <person name="Duong T.A."/>
            <person name="Gao Y."/>
            <person name="Hammerbacher A."/>
            <person name="Kikkert J.R."/>
            <person name="Li Y."/>
            <person name="Li H."/>
            <person name="Li K."/>
            <person name="Li Q."/>
            <person name="Liu X."/>
            <person name="Ma X."/>
            <person name="Naidoo K."/>
            <person name="Pethybridge S.J."/>
            <person name="Sun J."/>
            <person name="Steenkamp E.T."/>
            <person name="van der Nest M.A."/>
            <person name="van Wyk S."/>
            <person name="Wingfield M.J."/>
            <person name="Xiong C."/>
            <person name="Yue Q."/>
            <person name="Zhang X."/>
        </authorList>
    </citation>
    <scope>NUCLEOTIDE SEQUENCE [LARGE SCALE GENOMIC DNA]</scope>
    <source>
        <strain evidence="2 3">DSM 5745</strain>
    </source>
</reference>
<dbReference type="RefSeq" id="XP_026607279.1">
    <property type="nucleotide sequence ID" value="XM_026744116.1"/>
</dbReference>
<dbReference type="Proteomes" id="UP000256690">
    <property type="component" value="Unassembled WGS sequence"/>
</dbReference>
<evidence type="ECO:0008006" key="4">
    <source>
        <dbReference type="Google" id="ProtNLM"/>
    </source>
</evidence>
<proteinExistence type="predicted"/>
<sequence>MPPSNAPEGDKRGNPVIHYHERRSSCATGIWILSILVLGLAAAVVAKAPASPLRSSAIYNVAVASLQVFLSFFAGSKPVSPTDARPSKLGTITLVVSTLAWGAAFPIMFIFASDDGRYAVMDSKKRAPVVELGLVVVDGLQNITMACGAFGAAVFLCILFQWYYTIRLYRGQFAREHIEVAYNVK</sequence>
<name>A0A3D8SVL0_9EURO</name>
<comment type="caution">
    <text evidence="2">The sequence shown here is derived from an EMBL/GenBank/DDBJ whole genome shotgun (WGS) entry which is preliminary data.</text>
</comment>
<feature type="transmembrane region" description="Helical" evidence="1">
    <location>
        <begin position="57"/>
        <end position="77"/>
    </location>
</feature>
<keyword evidence="3" id="KW-1185">Reference proteome</keyword>
<keyword evidence="1" id="KW-0472">Membrane</keyword>
<dbReference type="GeneID" id="38112470"/>
<keyword evidence="1" id="KW-1133">Transmembrane helix</keyword>
<dbReference type="OrthoDB" id="4749694at2759"/>
<keyword evidence="1" id="KW-0812">Transmembrane</keyword>
<feature type="transmembrane region" description="Helical" evidence="1">
    <location>
        <begin position="89"/>
        <end position="112"/>
    </location>
</feature>
<feature type="transmembrane region" description="Helical" evidence="1">
    <location>
        <begin position="26"/>
        <end position="45"/>
    </location>
</feature>
<organism evidence="2 3">
    <name type="scientific">Aspergillus mulundensis</name>
    <dbReference type="NCBI Taxonomy" id="1810919"/>
    <lineage>
        <taxon>Eukaryota</taxon>
        <taxon>Fungi</taxon>
        <taxon>Dikarya</taxon>
        <taxon>Ascomycota</taxon>
        <taxon>Pezizomycotina</taxon>
        <taxon>Eurotiomycetes</taxon>
        <taxon>Eurotiomycetidae</taxon>
        <taxon>Eurotiales</taxon>
        <taxon>Aspergillaceae</taxon>
        <taxon>Aspergillus</taxon>
        <taxon>Aspergillus subgen. Nidulantes</taxon>
    </lineage>
</organism>
<feature type="transmembrane region" description="Helical" evidence="1">
    <location>
        <begin position="143"/>
        <end position="164"/>
    </location>
</feature>
<evidence type="ECO:0000313" key="2">
    <source>
        <dbReference type="EMBL" id="RDW90325.1"/>
    </source>
</evidence>
<gene>
    <name evidence="2" type="ORF">DSM5745_02100</name>
</gene>
<protein>
    <recommendedName>
        <fullName evidence="4">MARVEL domain-containing protein</fullName>
    </recommendedName>
</protein>
<accession>A0A3D8SVL0</accession>
<dbReference type="AlphaFoldDB" id="A0A3D8SVL0"/>
<evidence type="ECO:0000313" key="3">
    <source>
        <dbReference type="Proteomes" id="UP000256690"/>
    </source>
</evidence>
<dbReference type="EMBL" id="PVWQ01000002">
    <property type="protein sequence ID" value="RDW90325.1"/>
    <property type="molecule type" value="Genomic_DNA"/>
</dbReference>
<evidence type="ECO:0000256" key="1">
    <source>
        <dbReference type="SAM" id="Phobius"/>
    </source>
</evidence>